<keyword evidence="1" id="KW-0812">Transmembrane</keyword>
<dbReference type="Proteomes" id="UP000292544">
    <property type="component" value="Unassembled WGS sequence"/>
</dbReference>
<keyword evidence="3" id="KW-1185">Reference proteome</keyword>
<keyword evidence="1" id="KW-1133">Transmembrane helix</keyword>
<comment type="caution">
    <text evidence="2">The sequence shown here is derived from an EMBL/GenBank/DDBJ whole genome shotgun (WGS) entry which is preliminary data.</text>
</comment>
<evidence type="ECO:0000313" key="2">
    <source>
        <dbReference type="EMBL" id="TAA47889.1"/>
    </source>
</evidence>
<keyword evidence="1" id="KW-0472">Membrane</keyword>
<gene>
    <name evidence="2" type="ORF">EXY25_01175</name>
</gene>
<proteinExistence type="predicted"/>
<accession>A0ABY1WT22</accession>
<protein>
    <submittedName>
        <fullName evidence="2">Uncharacterized protein</fullName>
    </submittedName>
</protein>
<organism evidence="2 3">
    <name type="scientific">Corallincola spongiicola</name>
    <dbReference type="NCBI Taxonomy" id="2520508"/>
    <lineage>
        <taxon>Bacteria</taxon>
        <taxon>Pseudomonadati</taxon>
        <taxon>Pseudomonadota</taxon>
        <taxon>Gammaproteobacteria</taxon>
        <taxon>Alteromonadales</taxon>
        <taxon>Psychromonadaceae</taxon>
        <taxon>Corallincola</taxon>
    </lineage>
</organism>
<reference evidence="3" key="1">
    <citation type="submission" date="2019-02" db="EMBL/GenBank/DDBJ databases">
        <title>Draft genome sequence of Muricauda sp. 176CP4-71.</title>
        <authorList>
            <person name="Park J.-S."/>
        </authorList>
    </citation>
    <scope>NUCLEOTIDE SEQUENCE [LARGE SCALE GENOMIC DNA]</scope>
    <source>
        <strain evidence="3">176GS2-150</strain>
    </source>
</reference>
<feature type="transmembrane region" description="Helical" evidence="1">
    <location>
        <begin position="27"/>
        <end position="45"/>
    </location>
</feature>
<evidence type="ECO:0000256" key="1">
    <source>
        <dbReference type="SAM" id="Phobius"/>
    </source>
</evidence>
<dbReference type="EMBL" id="SHLY01000001">
    <property type="protein sequence ID" value="TAA47889.1"/>
    <property type="molecule type" value="Genomic_DNA"/>
</dbReference>
<name>A0ABY1WT22_9GAMM</name>
<evidence type="ECO:0000313" key="3">
    <source>
        <dbReference type="Proteomes" id="UP000292544"/>
    </source>
</evidence>
<sequence>MATSYQQQIVGKLHCTVIKAHLWINKCAIPILFSLISIWLLALFVKVNLLPSSDEIGSNNADLIVFTPLSLPQDSEPWLDLGRGEASEAVANQLAEMLKGAGSGFDVVFGEGGEIKLLPQHLPLKRSDQISAAAQGLRQKLSRLYGVSQRRDQLMAVEDADSSRQFLVNYMRDANLELLWRLEAAKMSHDLHPSDHLPDSDRLAINTLRHSDHWREIKLAREVLGACKLGRSMINRLSLDEPSQTPVIPTDFIAGAQPASLQVIGLSIGH</sequence>
<dbReference type="RefSeq" id="WP_130565430.1">
    <property type="nucleotide sequence ID" value="NZ_SHLY01000001.1"/>
</dbReference>